<dbReference type="PROSITE" id="PS51257">
    <property type="entry name" value="PROKAR_LIPOPROTEIN"/>
    <property type="match status" value="1"/>
</dbReference>
<dbReference type="PANTHER" id="PTHR37625:SF4">
    <property type="entry name" value="OUTER MEMBRANE LIPOPROTEIN"/>
    <property type="match status" value="1"/>
</dbReference>
<dbReference type="EMBL" id="AYLO01000112">
    <property type="protein sequence ID" value="ESS70657.1"/>
    <property type="molecule type" value="Genomic_DNA"/>
</dbReference>
<dbReference type="OrthoDB" id="5471061at2"/>
<protein>
    <submittedName>
        <fullName evidence="1">Type VI secretion lipoprotein, VC_A0113 family</fullName>
    </submittedName>
</protein>
<dbReference type="RefSeq" id="WP_023495814.1">
    <property type="nucleotide sequence ID" value="NZ_AYLO01000112.1"/>
</dbReference>
<dbReference type="STRING" id="1116472.MGMO_120c00440"/>
<proteinExistence type="predicted"/>
<evidence type="ECO:0000313" key="2">
    <source>
        <dbReference type="Proteomes" id="UP000017842"/>
    </source>
</evidence>
<organism evidence="1 2">
    <name type="scientific">Methyloglobulus morosus KoM1</name>
    <dbReference type="NCBI Taxonomy" id="1116472"/>
    <lineage>
        <taxon>Bacteria</taxon>
        <taxon>Pseudomonadati</taxon>
        <taxon>Pseudomonadota</taxon>
        <taxon>Gammaproteobacteria</taxon>
        <taxon>Methylococcales</taxon>
        <taxon>Methylococcaceae</taxon>
        <taxon>Methyloglobulus</taxon>
    </lineage>
</organism>
<keyword evidence="2" id="KW-1185">Reference proteome</keyword>
<dbReference type="AlphaFoldDB" id="V5BWR3"/>
<dbReference type="NCBIfam" id="TIGR03352">
    <property type="entry name" value="VI_chp_3"/>
    <property type="match status" value="1"/>
</dbReference>
<name>V5BWR3_9GAMM</name>
<accession>V5BWR3</accession>
<dbReference type="Pfam" id="PF12790">
    <property type="entry name" value="T6SS-SciN"/>
    <property type="match status" value="1"/>
</dbReference>
<dbReference type="InterPro" id="IPR017734">
    <property type="entry name" value="T6SS_SciN"/>
</dbReference>
<sequence>MDIKLPIVMYKFTLAILLMHLFLSGCSSDPEKEEPKPPPETKVNVSISVSSLVNPDINGRPSPIVLRLYELKNIGKFEEADFYKLFEDHEGALGSDLVASEKFHFKPGDTKTLNHTVSPDTKYMAVTASFRNFNQSVWRDSIAIEANKTSELVVVLESLNVSIKKKQTN</sequence>
<dbReference type="eggNOG" id="COG3521">
    <property type="taxonomic scope" value="Bacteria"/>
</dbReference>
<dbReference type="InterPro" id="IPR038706">
    <property type="entry name" value="Type_VI_SciN-like_sf"/>
</dbReference>
<keyword evidence="1" id="KW-0449">Lipoprotein</keyword>
<dbReference type="Gene3D" id="2.60.40.4150">
    <property type="entry name" value="Type VI secretion system, lipoprotein SciN"/>
    <property type="match status" value="1"/>
</dbReference>
<evidence type="ECO:0000313" key="1">
    <source>
        <dbReference type="EMBL" id="ESS70657.1"/>
    </source>
</evidence>
<gene>
    <name evidence="1" type="ORF">MGMO_120c00440</name>
</gene>
<reference evidence="1 2" key="1">
    <citation type="journal article" date="2013" name="Genome Announc.">
        <title>Draft Genome Sequence of the Methanotrophic Gammaproteobacterium Methyloglobulus morosus DSM 22980 Strain KoM1.</title>
        <authorList>
            <person name="Poehlein A."/>
            <person name="Deutzmann J.S."/>
            <person name="Daniel R."/>
            <person name="Simeonova D.D."/>
        </authorList>
    </citation>
    <scope>NUCLEOTIDE SEQUENCE [LARGE SCALE GENOMIC DNA]</scope>
    <source>
        <strain evidence="1 2">KoM1</strain>
    </source>
</reference>
<comment type="caution">
    <text evidence="1">The sequence shown here is derived from an EMBL/GenBank/DDBJ whole genome shotgun (WGS) entry which is preliminary data.</text>
</comment>
<dbReference type="Proteomes" id="UP000017842">
    <property type="component" value="Unassembled WGS sequence"/>
</dbReference>
<dbReference type="PANTHER" id="PTHR37625">
    <property type="entry name" value="OUTER MEMBRANE LIPOPROTEIN-RELATED"/>
    <property type="match status" value="1"/>
</dbReference>